<keyword evidence="1" id="KW-0732">Signal</keyword>
<proteinExistence type="predicted"/>
<dbReference type="Proteomes" id="UP001165641">
    <property type="component" value="Unassembled WGS sequence"/>
</dbReference>
<protein>
    <submittedName>
        <fullName evidence="2">Uncharacterized protein</fullName>
    </submittedName>
</protein>
<dbReference type="EMBL" id="JAQBIE010000010">
    <property type="protein sequence ID" value="MDB6177645.1"/>
    <property type="molecule type" value="Genomic_DNA"/>
</dbReference>
<feature type="chain" id="PRO_5046586509" evidence="1">
    <location>
        <begin position="21"/>
        <end position="82"/>
    </location>
</feature>
<dbReference type="RefSeq" id="WP_271888770.1">
    <property type="nucleotide sequence ID" value="NZ_JAQBIE010000010.1"/>
</dbReference>
<feature type="signal peptide" evidence="1">
    <location>
        <begin position="1"/>
        <end position="20"/>
    </location>
</feature>
<evidence type="ECO:0000256" key="1">
    <source>
        <dbReference type="SAM" id="SignalP"/>
    </source>
</evidence>
<organism evidence="2 3">
    <name type="scientific">Paracoccus onchidii</name>
    <dbReference type="NCBI Taxonomy" id="3017813"/>
    <lineage>
        <taxon>Bacteria</taxon>
        <taxon>Pseudomonadati</taxon>
        <taxon>Pseudomonadota</taxon>
        <taxon>Alphaproteobacteria</taxon>
        <taxon>Rhodobacterales</taxon>
        <taxon>Paracoccaceae</taxon>
        <taxon>Paracoccus</taxon>
    </lineage>
</organism>
<sequence>MKRFAIALTALSLASGAASAATFGNERPGEPAQPTTAVETVDVRAGSVMTASELRRAGLDADAKLTVTNFPSSEWALAHPER</sequence>
<evidence type="ECO:0000313" key="3">
    <source>
        <dbReference type="Proteomes" id="UP001165641"/>
    </source>
</evidence>
<reference evidence="2" key="1">
    <citation type="submission" date="2022-12" db="EMBL/GenBank/DDBJ databases">
        <title>Paracoccus onchidii sp. nov., isolated from a marine invertebrate from the South China Sea.</title>
        <authorList>
            <person name="Xu S."/>
            <person name="Liu Z."/>
            <person name="Xu Y."/>
        </authorList>
    </citation>
    <scope>NUCLEOTIDE SEQUENCE</scope>
    <source>
        <strain evidence="2">Z330</strain>
    </source>
</reference>
<keyword evidence="3" id="KW-1185">Reference proteome</keyword>
<gene>
    <name evidence="2" type="ORF">PAF17_08980</name>
</gene>
<comment type="caution">
    <text evidence="2">The sequence shown here is derived from an EMBL/GenBank/DDBJ whole genome shotgun (WGS) entry which is preliminary data.</text>
</comment>
<evidence type="ECO:0000313" key="2">
    <source>
        <dbReference type="EMBL" id="MDB6177645.1"/>
    </source>
</evidence>
<name>A0ABT4ZG41_9RHOB</name>
<accession>A0ABT4ZG41</accession>